<proteinExistence type="predicted"/>
<dbReference type="Proteomes" id="UP000326532">
    <property type="component" value="Unassembled WGS sequence"/>
</dbReference>
<dbReference type="AlphaFoldDB" id="A0A5N6D978"/>
<evidence type="ECO:0000313" key="3">
    <source>
        <dbReference type="Proteomes" id="UP000326532"/>
    </source>
</evidence>
<reference evidence="2 3" key="1">
    <citation type="submission" date="2019-04" db="EMBL/GenBank/DDBJ databases">
        <title>Fungal friends and foes A comparative genomics study of 23 Aspergillus species from section Flavi.</title>
        <authorList>
            <consortium name="DOE Joint Genome Institute"/>
            <person name="Kjaerbolling I."/>
            <person name="Vesth T.C."/>
            <person name="Frisvad J.C."/>
            <person name="Nybo J.L."/>
            <person name="Theobald S."/>
            <person name="Kildgaard S."/>
            <person name="Petersen T.I."/>
            <person name="Kuo A."/>
            <person name="Sato A."/>
            <person name="Lyhne E.K."/>
            <person name="Kogle M.E."/>
            <person name="Wiebenga A."/>
            <person name="Kun R.S."/>
            <person name="Lubbers R.J."/>
            <person name="Makela M.R."/>
            <person name="Barry K."/>
            <person name="Chovatia M."/>
            <person name="Clum A."/>
            <person name="Daum C."/>
            <person name="Haridas S."/>
            <person name="He G."/>
            <person name="LaButti K."/>
            <person name="Lipzen A."/>
            <person name="Mondo S."/>
            <person name="Pangilinan J."/>
            <person name="Riley R."/>
            <person name="Salamov A."/>
            <person name="Simmons B.A."/>
            <person name="Magnuson J.K."/>
            <person name="Henrissat B."/>
            <person name="Mortensen U.H."/>
            <person name="Larsen T.O."/>
            <person name="De vries R.P."/>
            <person name="Grigoriev I.V."/>
            <person name="Machida M."/>
            <person name="Baker S.E."/>
            <person name="Andersen M.R."/>
        </authorList>
    </citation>
    <scope>NUCLEOTIDE SEQUENCE [LARGE SCALE GENOMIC DNA]</scope>
    <source>
        <strain evidence="2 3">CBS 117618</strain>
    </source>
</reference>
<feature type="compositionally biased region" description="Polar residues" evidence="1">
    <location>
        <begin position="84"/>
        <end position="115"/>
    </location>
</feature>
<organism evidence="2 3">
    <name type="scientific">Aspergillus parasiticus</name>
    <dbReference type="NCBI Taxonomy" id="5067"/>
    <lineage>
        <taxon>Eukaryota</taxon>
        <taxon>Fungi</taxon>
        <taxon>Dikarya</taxon>
        <taxon>Ascomycota</taxon>
        <taxon>Pezizomycotina</taxon>
        <taxon>Eurotiomycetes</taxon>
        <taxon>Eurotiomycetidae</taxon>
        <taxon>Eurotiales</taxon>
        <taxon>Aspergillaceae</taxon>
        <taxon>Aspergillus</taxon>
        <taxon>Aspergillus subgen. Circumdati</taxon>
    </lineage>
</organism>
<sequence length="188" mass="20666">MNHHVKPAHDKSYCSELNISIPAFATLSRRFSCSLTVWLLVYIRFPKPEILDPTNQTNPDPDGDSQMASSPESSHMHSEDSPVGSRTPTNMRSTTSQFPGTSELSPPGSQTQSVSADVGGLAGLGNTNTSGGSAEMTSAQQQQQPGASWMNKRAEEEYQRAMEYVIDQDFNLGGFYFAFWLAGWGRYF</sequence>
<accession>A0A5N6D978</accession>
<name>A0A5N6D978_ASPPA</name>
<protein>
    <submittedName>
        <fullName evidence="2">Uncharacterized protein</fullName>
    </submittedName>
</protein>
<evidence type="ECO:0000256" key="1">
    <source>
        <dbReference type="SAM" id="MobiDB-lite"/>
    </source>
</evidence>
<dbReference type="EMBL" id="ML735017">
    <property type="protein sequence ID" value="KAB8201588.1"/>
    <property type="molecule type" value="Genomic_DNA"/>
</dbReference>
<keyword evidence="3" id="KW-1185">Reference proteome</keyword>
<gene>
    <name evidence="2" type="ORF">BDV34DRAFT_216149</name>
</gene>
<dbReference type="OMA" id="GFYFAFW"/>
<feature type="region of interest" description="Disordered" evidence="1">
    <location>
        <begin position="49"/>
        <end position="152"/>
    </location>
</feature>
<evidence type="ECO:0000313" key="2">
    <source>
        <dbReference type="EMBL" id="KAB8201588.1"/>
    </source>
</evidence>
<feature type="compositionally biased region" description="Polar residues" evidence="1">
    <location>
        <begin position="125"/>
        <end position="146"/>
    </location>
</feature>
<dbReference type="VEuPathDB" id="FungiDB:BDV34DRAFT_216149"/>